<reference evidence="1 2" key="1">
    <citation type="journal article" date="2018" name="Biotechnol. Adv.">
        <title>Improved genomic resources and new bioinformatic workflow for the carcinogenic parasite Clonorchis sinensis: Biotechnological implications.</title>
        <authorList>
            <person name="Wang D."/>
            <person name="Korhonen P.K."/>
            <person name="Gasser R.B."/>
            <person name="Young N.D."/>
        </authorList>
    </citation>
    <scope>NUCLEOTIDE SEQUENCE [LARGE SCALE GENOMIC DNA]</scope>
    <source>
        <strain evidence="1">Cs-k2</strain>
    </source>
</reference>
<sequence>MDATMRHCHGFPPSDMRKPSADNVAFSDDLNAVCDRSAGGFSLKAASHAFVENFGTVSLSFFTAVEKTLNQYKKYNHVVFVSSFSSRSLGTVLRYEWVYCICSSVDRPHDMSSVLAKLRETERVLVRQSAGGHYSYIYFSRWQQIALF</sequence>
<dbReference type="EMBL" id="NIRI02000010">
    <property type="protein sequence ID" value="KAG5453565.1"/>
    <property type="molecule type" value="Genomic_DNA"/>
</dbReference>
<dbReference type="InParanoid" id="A0A3R7GXG9"/>
<proteinExistence type="predicted"/>
<dbReference type="AlphaFoldDB" id="A0A3R7GXG9"/>
<dbReference type="OrthoDB" id="10575956at2759"/>
<gene>
    <name evidence="1" type="ORF">CSKR_109520</name>
</gene>
<reference evidence="1 2" key="2">
    <citation type="journal article" date="2021" name="Genomics">
        <title>High-quality reference genome for Clonorchis sinensis.</title>
        <authorList>
            <person name="Young N.D."/>
            <person name="Stroehlein A.J."/>
            <person name="Kinkar L."/>
            <person name="Wang T."/>
            <person name="Sohn W.M."/>
            <person name="Chang B.C.H."/>
            <person name="Kaur P."/>
            <person name="Weisz D."/>
            <person name="Dudchenko O."/>
            <person name="Aiden E.L."/>
            <person name="Korhonen P.K."/>
            <person name="Gasser R.B."/>
        </authorList>
    </citation>
    <scope>NUCLEOTIDE SEQUENCE [LARGE SCALE GENOMIC DNA]</scope>
    <source>
        <strain evidence="1">Cs-k2</strain>
    </source>
</reference>
<evidence type="ECO:0000313" key="1">
    <source>
        <dbReference type="EMBL" id="KAG5453565.1"/>
    </source>
</evidence>
<comment type="caution">
    <text evidence="1">The sequence shown here is derived from an EMBL/GenBank/DDBJ whole genome shotgun (WGS) entry which is preliminary data.</text>
</comment>
<accession>A0A3R7GXG9</accession>
<protein>
    <submittedName>
        <fullName evidence="1">Uncharacterized protein</fullName>
    </submittedName>
</protein>
<evidence type="ECO:0000313" key="2">
    <source>
        <dbReference type="Proteomes" id="UP000286415"/>
    </source>
</evidence>
<name>A0A3R7GXG9_CLOSI</name>
<keyword evidence="2" id="KW-1185">Reference proteome</keyword>
<dbReference type="Proteomes" id="UP000286415">
    <property type="component" value="Unassembled WGS sequence"/>
</dbReference>
<organism evidence="1 2">
    <name type="scientific">Clonorchis sinensis</name>
    <name type="common">Chinese liver fluke</name>
    <dbReference type="NCBI Taxonomy" id="79923"/>
    <lineage>
        <taxon>Eukaryota</taxon>
        <taxon>Metazoa</taxon>
        <taxon>Spiralia</taxon>
        <taxon>Lophotrochozoa</taxon>
        <taxon>Platyhelminthes</taxon>
        <taxon>Trematoda</taxon>
        <taxon>Digenea</taxon>
        <taxon>Opisthorchiida</taxon>
        <taxon>Opisthorchiata</taxon>
        <taxon>Opisthorchiidae</taxon>
        <taxon>Clonorchis</taxon>
    </lineage>
</organism>